<dbReference type="OrthoDB" id="10438781at2759"/>
<proteinExistence type="predicted"/>
<feature type="region of interest" description="Disordered" evidence="1">
    <location>
        <begin position="1"/>
        <end position="44"/>
    </location>
</feature>
<reference evidence="2" key="1">
    <citation type="submission" date="2020-08" db="EMBL/GenBank/DDBJ databases">
        <title>Multicomponent nature underlies the extraordinary mechanical properties of spider dragline silk.</title>
        <authorList>
            <person name="Kono N."/>
            <person name="Nakamura H."/>
            <person name="Mori M."/>
            <person name="Yoshida Y."/>
            <person name="Ohtoshi R."/>
            <person name="Malay A.D."/>
            <person name="Moran D.A.P."/>
            <person name="Tomita M."/>
            <person name="Numata K."/>
            <person name="Arakawa K."/>
        </authorList>
    </citation>
    <scope>NUCLEOTIDE SEQUENCE</scope>
</reference>
<feature type="compositionally biased region" description="Basic residues" evidence="1">
    <location>
        <begin position="11"/>
        <end position="22"/>
    </location>
</feature>
<keyword evidence="3" id="KW-1185">Reference proteome</keyword>
<gene>
    <name evidence="2" type="ORF">TNIN_387571</name>
</gene>
<evidence type="ECO:0000256" key="1">
    <source>
        <dbReference type="SAM" id="MobiDB-lite"/>
    </source>
</evidence>
<evidence type="ECO:0000313" key="2">
    <source>
        <dbReference type="EMBL" id="GFY45417.1"/>
    </source>
</evidence>
<evidence type="ECO:0000313" key="3">
    <source>
        <dbReference type="Proteomes" id="UP000886998"/>
    </source>
</evidence>
<protein>
    <submittedName>
        <fullName evidence="2">Uncharacterized protein</fullName>
    </submittedName>
</protein>
<name>A0A8X6X3D1_9ARAC</name>
<accession>A0A8X6X3D1</accession>
<comment type="caution">
    <text evidence="2">The sequence shown here is derived from an EMBL/GenBank/DDBJ whole genome shotgun (WGS) entry which is preliminary data.</text>
</comment>
<feature type="compositionally biased region" description="Basic and acidic residues" evidence="1">
    <location>
        <begin position="1"/>
        <end position="10"/>
    </location>
</feature>
<feature type="compositionally biased region" description="Low complexity" evidence="1">
    <location>
        <begin position="35"/>
        <end position="44"/>
    </location>
</feature>
<dbReference type="Proteomes" id="UP000886998">
    <property type="component" value="Unassembled WGS sequence"/>
</dbReference>
<dbReference type="EMBL" id="BMAV01004842">
    <property type="protein sequence ID" value="GFY45417.1"/>
    <property type="molecule type" value="Genomic_DNA"/>
</dbReference>
<dbReference type="AlphaFoldDB" id="A0A8X6X3D1"/>
<sequence length="128" mass="14402">MTGTDKDPLRKYHLTRMSRKTSSKNIFSPPTGDVLSTPQQSQPQSDLPLVICKTCGLQDRKYFLVTYGLKHARTGWYCTRSPTNRARKFSFVVVGCSAWICSSSFRFVGRGVAKHVLVCKKITAPEIK</sequence>
<organism evidence="2 3">
    <name type="scientific">Trichonephila inaurata madagascariensis</name>
    <dbReference type="NCBI Taxonomy" id="2747483"/>
    <lineage>
        <taxon>Eukaryota</taxon>
        <taxon>Metazoa</taxon>
        <taxon>Ecdysozoa</taxon>
        <taxon>Arthropoda</taxon>
        <taxon>Chelicerata</taxon>
        <taxon>Arachnida</taxon>
        <taxon>Araneae</taxon>
        <taxon>Araneomorphae</taxon>
        <taxon>Entelegynae</taxon>
        <taxon>Araneoidea</taxon>
        <taxon>Nephilidae</taxon>
        <taxon>Trichonephila</taxon>
        <taxon>Trichonephila inaurata</taxon>
    </lineage>
</organism>